<dbReference type="PROSITE" id="PS50110">
    <property type="entry name" value="RESPONSE_REGULATORY"/>
    <property type="match status" value="1"/>
</dbReference>
<dbReference type="OrthoDB" id="9802066at2"/>
<dbReference type="InterPro" id="IPR003607">
    <property type="entry name" value="HD/PDEase_dom"/>
</dbReference>
<evidence type="ECO:0000313" key="5">
    <source>
        <dbReference type="Proteomes" id="UP000315235"/>
    </source>
</evidence>
<protein>
    <submittedName>
        <fullName evidence="4">Response regulator</fullName>
    </submittedName>
</protein>
<dbReference type="InterPro" id="IPR052020">
    <property type="entry name" value="Cyclic_di-GMP/3'3'-cGAMP_PDE"/>
</dbReference>
<dbReference type="RefSeq" id="WP_143486660.1">
    <property type="nucleotide sequence ID" value="NZ_VJOY01000002.1"/>
</dbReference>
<accession>A0A553H2R2</accession>
<dbReference type="EMBL" id="VJOY01000002">
    <property type="protein sequence ID" value="TRX76032.1"/>
    <property type="molecule type" value="Genomic_DNA"/>
</dbReference>
<dbReference type="InterPro" id="IPR011006">
    <property type="entry name" value="CheY-like_superfamily"/>
</dbReference>
<dbReference type="PANTHER" id="PTHR45228">
    <property type="entry name" value="CYCLIC DI-GMP PHOSPHODIESTERASE TM_0186-RELATED"/>
    <property type="match status" value="1"/>
</dbReference>
<feature type="domain" description="Response regulatory" evidence="2">
    <location>
        <begin position="12"/>
        <end position="129"/>
    </location>
</feature>
<evidence type="ECO:0000256" key="1">
    <source>
        <dbReference type="PROSITE-ProRule" id="PRU00169"/>
    </source>
</evidence>
<evidence type="ECO:0000313" key="4">
    <source>
        <dbReference type="EMBL" id="TRX76032.1"/>
    </source>
</evidence>
<dbReference type="Gene3D" id="1.10.3210.10">
    <property type="entry name" value="Hypothetical protein af1432"/>
    <property type="match status" value="1"/>
</dbReference>
<feature type="modified residue" description="4-aspartylphosphate" evidence="1">
    <location>
        <position position="62"/>
    </location>
</feature>
<dbReference type="Pfam" id="PF00072">
    <property type="entry name" value="Response_reg"/>
    <property type="match status" value="1"/>
</dbReference>
<sequence>MDEMLDRPDQPVILVVDDTPENLELMSELLLLDEYRVKVASNGTHALRIALDTPPPDLILLDIMMPGMDGYEVCRMLKGNPATAGIPVIFLTAKSSAEDEQLGLDVGAVDYIAKPISPPVVLARVKNHLQLKATADFLRDKSEYLELEVKRRTRENQRLHDATIEAMAALVDLRDSPGGRRLLRIERYVCLLAEALIRQDTADDLSLEDVEVLGKSALLHDIGKVILPDRVLLNPGALDAEDLAILHRHPVAGRDALAMAERRFGGSADFLHYAKEIAYSHHEHWDGSGFPEGLKGEAIPLSARIVSIAYHYDRLTSRHPYHTPLTPEEASLQIQAGAGRLFDPQLVQVFTDVAEPFAAIARRLADTDRALSGELERLEQSLAETIELEPPPPSE</sequence>
<dbReference type="PANTHER" id="PTHR45228:SF5">
    <property type="entry name" value="CYCLIC DI-GMP PHOSPHODIESTERASE VC_1348-RELATED"/>
    <property type="match status" value="1"/>
</dbReference>
<name>A0A553H2R2_9PSED</name>
<comment type="caution">
    <text evidence="4">The sequence shown here is derived from an EMBL/GenBank/DDBJ whole genome shotgun (WGS) entry which is preliminary data.</text>
</comment>
<reference evidence="4 5" key="1">
    <citation type="submission" date="2019-07" db="EMBL/GenBank/DDBJ databases">
        <title>Pseudomonas mangiferae sp. nov., isolated from bark of mango tree in Thailand.</title>
        <authorList>
            <person name="Srisuk N."/>
            <person name="Anurat P."/>
        </authorList>
    </citation>
    <scope>NUCLEOTIDE SEQUENCE [LARGE SCALE GENOMIC DNA]</scope>
    <source>
        <strain evidence="4 5">DMKU_BBB3-04</strain>
    </source>
</reference>
<dbReference type="Gene3D" id="3.40.50.2300">
    <property type="match status" value="1"/>
</dbReference>
<dbReference type="InterPro" id="IPR001789">
    <property type="entry name" value="Sig_transdc_resp-reg_receiver"/>
</dbReference>
<dbReference type="GO" id="GO:0008081">
    <property type="term" value="F:phosphoric diester hydrolase activity"/>
    <property type="evidence" value="ECO:0007669"/>
    <property type="project" value="UniProtKB-ARBA"/>
</dbReference>
<keyword evidence="1" id="KW-0597">Phosphoprotein</keyword>
<evidence type="ECO:0000259" key="2">
    <source>
        <dbReference type="PROSITE" id="PS50110"/>
    </source>
</evidence>
<proteinExistence type="predicted"/>
<dbReference type="GO" id="GO:0000160">
    <property type="term" value="P:phosphorelay signal transduction system"/>
    <property type="evidence" value="ECO:0007669"/>
    <property type="project" value="InterPro"/>
</dbReference>
<gene>
    <name evidence="4" type="ORF">FM069_02270</name>
</gene>
<dbReference type="InterPro" id="IPR037522">
    <property type="entry name" value="HD_GYP_dom"/>
</dbReference>
<dbReference type="Pfam" id="PF13487">
    <property type="entry name" value="HD_5"/>
    <property type="match status" value="1"/>
</dbReference>
<dbReference type="PROSITE" id="PS51832">
    <property type="entry name" value="HD_GYP"/>
    <property type="match status" value="1"/>
</dbReference>
<feature type="domain" description="HD-GYP" evidence="3">
    <location>
        <begin position="156"/>
        <end position="366"/>
    </location>
</feature>
<organism evidence="4 5">
    <name type="scientific">Pseudomonas mangiferae</name>
    <dbReference type="NCBI Taxonomy" id="2593654"/>
    <lineage>
        <taxon>Bacteria</taxon>
        <taxon>Pseudomonadati</taxon>
        <taxon>Pseudomonadota</taxon>
        <taxon>Gammaproteobacteria</taxon>
        <taxon>Pseudomonadales</taxon>
        <taxon>Pseudomonadaceae</taxon>
        <taxon>Pseudomonas</taxon>
    </lineage>
</organism>
<keyword evidence="5" id="KW-1185">Reference proteome</keyword>
<dbReference type="AlphaFoldDB" id="A0A553H2R2"/>
<dbReference type="SUPFAM" id="SSF109604">
    <property type="entry name" value="HD-domain/PDEase-like"/>
    <property type="match status" value="1"/>
</dbReference>
<evidence type="ECO:0000259" key="3">
    <source>
        <dbReference type="PROSITE" id="PS51832"/>
    </source>
</evidence>
<dbReference type="CDD" id="cd00077">
    <property type="entry name" value="HDc"/>
    <property type="match status" value="1"/>
</dbReference>
<dbReference type="SMART" id="SM00448">
    <property type="entry name" value="REC"/>
    <property type="match status" value="1"/>
</dbReference>
<dbReference type="SUPFAM" id="SSF52172">
    <property type="entry name" value="CheY-like"/>
    <property type="match status" value="1"/>
</dbReference>
<dbReference type="Proteomes" id="UP000315235">
    <property type="component" value="Unassembled WGS sequence"/>
</dbReference>